<keyword evidence="3" id="KW-1185">Reference proteome</keyword>
<dbReference type="Proteomes" id="UP000076407">
    <property type="component" value="Unassembled WGS sequence"/>
</dbReference>
<evidence type="ECO:0000313" key="3">
    <source>
        <dbReference type="Proteomes" id="UP000076407"/>
    </source>
</evidence>
<dbReference type="InterPro" id="IPR022242">
    <property type="entry name" value="TNP-like_C"/>
</dbReference>
<protein>
    <recommendedName>
        <fullName evidence="1">Transposable element P transposase-like C-terminal domain-containing protein</fullName>
    </recommendedName>
</protein>
<dbReference type="EnsemblMetazoa" id="AQUA011766-RA">
    <property type="protein sequence ID" value="AQUA011766-PA"/>
    <property type="gene ID" value="AQUA011766"/>
</dbReference>
<accession>A0A182XPG4</accession>
<sequence length="156" mass="17702">MLLFDDMKIKHGVKFISTYKLNQDVLENSFSPKRQTGEVVALSNINQGNDNDNNNIISISSTEDLAQSDQERDGLRYIMGYIAKKYHDKFPDLDLGTQTKNIAEDHSYCQPPTFVRHLSVAGLFEPSSSFVNYGHKMEMIFVKMHPDGILQKKSGI</sequence>
<name>A0A182XPG4_ANOQN</name>
<dbReference type="STRING" id="34691.A0A182XPG4"/>
<reference evidence="2" key="1">
    <citation type="submission" date="2020-05" db="UniProtKB">
        <authorList>
            <consortium name="EnsemblMetazoa"/>
        </authorList>
    </citation>
    <scope>IDENTIFICATION</scope>
    <source>
        <strain evidence="2">SANGQUA</strain>
    </source>
</reference>
<evidence type="ECO:0000259" key="1">
    <source>
        <dbReference type="Pfam" id="PF12596"/>
    </source>
</evidence>
<feature type="domain" description="Transposable element P transposase-like C-terminal" evidence="1">
    <location>
        <begin position="49"/>
        <end position="99"/>
    </location>
</feature>
<dbReference type="Pfam" id="PF12596">
    <property type="entry name" value="Tnp_P_element_C"/>
    <property type="match status" value="1"/>
</dbReference>
<proteinExistence type="predicted"/>
<dbReference type="VEuPathDB" id="VectorBase:AQUA011766"/>
<dbReference type="AlphaFoldDB" id="A0A182XPG4"/>
<organism evidence="2 3">
    <name type="scientific">Anopheles quadriannulatus</name>
    <name type="common">Mosquito</name>
    <dbReference type="NCBI Taxonomy" id="34691"/>
    <lineage>
        <taxon>Eukaryota</taxon>
        <taxon>Metazoa</taxon>
        <taxon>Ecdysozoa</taxon>
        <taxon>Arthropoda</taxon>
        <taxon>Hexapoda</taxon>
        <taxon>Insecta</taxon>
        <taxon>Pterygota</taxon>
        <taxon>Neoptera</taxon>
        <taxon>Endopterygota</taxon>
        <taxon>Diptera</taxon>
        <taxon>Nematocera</taxon>
        <taxon>Culicoidea</taxon>
        <taxon>Culicidae</taxon>
        <taxon>Anophelinae</taxon>
        <taxon>Anopheles</taxon>
    </lineage>
</organism>
<evidence type="ECO:0000313" key="2">
    <source>
        <dbReference type="EnsemblMetazoa" id="AQUA011766-PA"/>
    </source>
</evidence>